<dbReference type="InterPro" id="IPR023546">
    <property type="entry name" value="MGMT"/>
</dbReference>
<comment type="catalytic activity">
    <reaction evidence="8 9">
        <text>a 6-O-methyl-2'-deoxyguanosine in DNA + L-cysteinyl-[protein] = S-methyl-L-cysteinyl-[protein] + a 2'-deoxyguanosine in DNA</text>
        <dbReference type="Rhea" id="RHEA:24000"/>
        <dbReference type="Rhea" id="RHEA-COMP:10131"/>
        <dbReference type="Rhea" id="RHEA-COMP:10132"/>
        <dbReference type="Rhea" id="RHEA-COMP:11367"/>
        <dbReference type="Rhea" id="RHEA-COMP:11368"/>
        <dbReference type="ChEBI" id="CHEBI:29950"/>
        <dbReference type="ChEBI" id="CHEBI:82612"/>
        <dbReference type="ChEBI" id="CHEBI:85445"/>
        <dbReference type="ChEBI" id="CHEBI:85448"/>
        <dbReference type="EC" id="2.1.1.63"/>
    </reaction>
</comment>
<dbReference type="RefSeq" id="WP_156608236.1">
    <property type="nucleotide sequence ID" value="NZ_WPCU01000004.1"/>
</dbReference>
<keyword evidence="5 9" id="KW-0808">Transferase</keyword>
<name>A0A6A9UUC4_9ACTN</name>
<dbReference type="EMBL" id="WPCU01000004">
    <property type="protein sequence ID" value="MVA75252.1"/>
    <property type="molecule type" value="Genomic_DNA"/>
</dbReference>
<dbReference type="Gene3D" id="1.10.10.10">
    <property type="entry name" value="Winged helix-like DNA-binding domain superfamily/Winged helix DNA-binding domain"/>
    <property type="match status" value="1"/>
</dbReference>
<dbReference type="PROSITE" id="PS00374">
    <property type="entry name" value="MGMT"/>
    <property type="match status" value="1"/>
</dbReference>
<keyword evidence="4 9" id="KW-0489">Methyltransferase</keyword>
<keyword evidence="3 9" id="KW-0963">Cytoplasm</keyword>
<comment type="subcellular location">
    <subcellularLocation>
        <location evidence="9">Cytoplasm</location>
    </subcellularLocation>
</comment>
<evidence type="ECO:0000256" key="4">
    <source>
        <dbReference type="ARBA" id="ARBA00022603"/>
    </source>
</evidence>
<reference evidence="12 13" key="1">
    <citation type="submission" date="2019-12" db="EMBL/GenBank/DDBJ databases">
        <title>Auraticoccus cholistani sp. nov., an actinomycete isolated from soil of Cholistan desert.</title>
        <authorList>
            <person name="Cheema M.T."/>
        </authorList>
    </citation>
    <scope>NUCLEOTIDE SEQUENCE [LARGE SCALE GENOMIC DNA]</scope>
    <source>
        <strain evidence="12 13">F435</strain>
    </source>
</reference>
<dbReference type="Pfam" id="PF01035">
    <property type="entry name" value="DNA_binding_1"/>
    <property type="match status" value="1"/>
</dbReference>
<evidence type="ECO:0000313" key="13">
    <source>
        <dbReference type="Proteomes" id="UP000435304"/>
    </source>
</evidence>
<dbReference type="Proteomes" id="UP000435304">
    <property type="component" value="Unassembled WGS sequence"/>
</dbReference>
<keyword evidence="13" id="KW-1185">Reference proteome</keyword>
<dbReference type="SUPFAM" id="SSF53155">
    <property type="entry name" value="Methylated DNA-protein cysteine methyltransferase domain"/>
    <property type="match status" value="1"/>
</dbReference>
<evidence type="ECO:0000256" key="7">
    <source>
        <dbReference type="ARBA" id="ARBA00023204"/>
    </source>
</evidence>
<comment type="function">
    <text evidence="9">Involved in the cellular defense against the biological effects of O6-methylguanine (O6-MeG) and O4-methylthymine (O4-MeT) in DNA. Repairs the methylated nucleobase in DNA by stoichiometrically transferring the methyl group to a cysteine residue in the enzyme. This is a suicide reaction: the enzyme is irreversibly inactivated.</text>
</comment>
<evidence type="ECO:0000259" key="11">
    <source>
        <dbReference type="Pfam" id="PF02870"/>
    </source>
</evidence>
<dbReference type="NCBIfam" id="TIGR00589">
    <property type="entry name" value="ogt"/>
    <property type="match status" value="1"/>
</dbReference>
<dbReference type="GO" id="GO:0003908">
    <property type="term" value="F:methylated-DNA-[protein]-cysteine S-methyltransferase activity"/>
    <property type="evidence" value="ECO:0007669"/>
    <property type="project" value="UniProtKB-UniRule"/>
</dbReference>
<sequence length="204" mass="22483">MSEERELLDRFAGPEEDLERLGRRLAERAEAEGLLEVAWRTVESPVGRLLLAATDRGLLRVAFANEDPDAVLADLARRVSPRLLRASRRLDPVVGELEEYFAGRRRVFDLPLDQRLSTPFRRRVQQQLPRIPYGSTATYREVAVAAENPGAVRAVGSACATNPLPIVVPCHRVVRGDGTTGGYRGGPAVKQLLLALERGERPAA</sequence>
<keyword evidence="7 9" id="KW-0234">DNA repair</keyword>
<feature type="domain" description="Methylguanine DNA methyltransferase ribonuclease-like" evidence="11">
    <location>
        <begin position="39"/>
        <end position="113"/>
    </location>
</feature>
<dbReference type="Pfam" id="PF02870">
    <property type="entry name" value="Methyltransf_1N"/>
    <property type="match status" value="1"/>
</dbReference>
<comment type="similarity">
    <text evidence="2 9">Belongs to the MGMT family.</text>
</comment>
<dbReference type="InterPro" id="IPR036388">
    <property type="entry name" value="WH-like_DNA-bd_sf"/>
</dbReference>
<evidence type="ECO:0000256" key="6">
    <source>
        <dbReference type="ARBA" id="ARBA00022763"/>
    </source>
</evidence>
<dbReference type="EC" id="2.1.1.63" evidence="9"/>
<evidence type="ECO:0000313" key="12">
    <source>
        <dbReference type="EMBL" id="MVA75252.1"/>
    </source>
</evidence>
<dbReference type="GO" id="GO:0006307">
    <property type="term" value="P:DNA alkylation repair"/>
    <property type="evidence" value="ECO:0007669"/>
    <property type="project" value="UniProtKB-UniRule"/>
</dbReference>
<comment type="caution">
    <text evidence="12">The sequence shown here is derived from an EMBL/GenBank/DDBJ whole genome shotgun (WGS) entry which is preliminary data.</text>
</comment>
<dbReference type="GO" id="GO:0032259">
    <property type="term" value="P:methylation"/>
    <property type="evidence" value="ECO:0007669"/>
    <property type="project" value="UniProtKB-KW"/>
</dbReference>
<dbReference type="FunFam" id="1.10.10.10:FF:000214">
    <property type="entry name" value="Methylated-DNA--protein-cysteine methyltransferase"/>
    <property type="match status" value="1"/>
</dbReference>
<comment type="catalytic activity">
    <reaction evidence="1 9">
        <text>a 4-O-methyl-thymidine in DNA + L-cysteinyl-[protein] = a thymidine in DNA + S-methyl-L-cysteinyl-[protein]</text>
        <dbReference type="Rhea" id="RHEA:53428"/>
        <dbReference type="Rhea" id="RHEA-COMP:10131"/>
        <dbReference type="Rhea" id="RHEA-COMP:10132"/>
        <dbReference type="Rhea" id="RHEA-COMP:13555"/>
        <dbReference type="Rhea" id="RHEA-COMP:13556"/>
        <dbReference type="ChEBI" id="CHEBI:29950"/>
        <dbReference type="ChEBI" id="CHEBI:82612"/>
        <dbReference type="ChEBI" id="CHEBI:137386"/>
        <dbReference type="ChEBI" id="CHEBI:137387"/>
        <dbReference type="EC" id="2.1.1.63"/>
    </reaction>
</comment>
<keyword evidence="6 9" id="KW-0227">DNA damage</keyword>
<evidence type="ECO:0000256" key="1">
    <source>
        <dbReference type="ARBA" id="ARBA00001286"/>
    </source>
</evidence>
<proteinExistence type="inferred from homology"/>
<evidence type="ECO:0000256" key="9">
    <source>
        <dbReference type="HAMAP-Rule" id="MF_00772"/>
    </source>
</evidence>
<dbReference type="InterPro" id="IPR008332">
    <property type="entry name" value="MethylG_MeTrfase_N"/>
</dbReference>
<feature type="active site" description="Nucleophile; methyl group acceptor" evidence="9">
    <location>
        <position position="170"/>
    </location>
</feature>
<dbReference type="InterPro" id="IPR014048">
    <property type="entry name" value="MethylDNA_cys_MeTrfase_DNA-bd"/>
</dbReference>
<gene>
    <name evidence="12" type="ORF">GC722_04295</name>
</gene>
<organism evidence="12 13">
    <name type="scientific">Auraticoccus cholistanensis</name>
    <dbReference type="NCBI Taxonomy" id="2656650"/>
    <lineage>
        <taxon>Bacteria</taxon>
        <taxon>Bacillati</taxon>
        <taxon>Actinomycetota</taxon>
        <taxon>Actinomycetes</taxon>
        <taxon>Propionibacteriales</taxon>
        <taxon>Propionibacteriaceae</taxon>
        <taxon>Auraticoccus</taxon>
    </lineage>
</organism>
<dbReference type="InterPro" id="IPR036217">
    <property type="entry name" value="MethylDNA_cys_MeTrfase_DNAb"/>
</dbReference>
<evidence type="ECO:0000256" key="3">
    <source>
        <dbReference type="ARBA" id="ARBA00022490"/>
    </source>
</evidence>
<dbReference type="InterPro" id="IPR001497">
    <property type="entry name" value="MethylDNA_cys_MeTrfase_AS"/>
</dbReference>
<accession>A0A6A9UUC4</accession>
<dbReference type="AlphaFoldDB" id="A0A6A9UUC4"/>
<dbReference type="PANTHER" id="PTHR10815:SF13">
    <property type="entry name" value="METHYLATED-DNA--PROTEIN-CYSTEINE METHYLTRANSFERASE"/>
    <property type="match status" value="1"/>
</dbReference>
<dbReference type="InterPro" id="IPR036631">
    <property type="entry name" value="MGMT_N_sf"/>
</dbReference>
<dbReference type="CDD" id="cd06445">
    <property type="entry name" value="ATase"/>
    <property type="match status" value="1"/>
</dbReference>
<evidence type="ECO:0000256" key="8">
    <source>
        <dbReference type="ARBA" id="ARBA00049348"/>
    </source>
</evidence>
<dbReference type="GO" id="GO:0005737">
    <property type="term" value="C:cytoplasm"/>
    <property type="evidence" value="ECO:0007669"/>
    <property type="project" value="UniProtKB-SubCell"/>
</dbReference>
<dbReference type="SUPFAM" id="SSF46767">
    <property type="entry name" value="Methylated DNA-protein cysteine methyltransferase, C-terminal domain"/>
    <property type="match status" value="1"/>
</dbReference>
<feature type="domain" description="Methylated-DNA-[protein]-cysteine S-methyltransferase DNA binding" evidence="10">
    <location>
        <begin position="119"/>
        <end position="198"/>
    </location>
</feature>
<protein>
    <recommendedName>
        <fullName evidence="9">Methylated-DNA--protein-cysteine methyltransferase</fullName>
        <ecNumber evidence="9">2.1.1.63</ecNumber>
    </recommendedName>
    <alternativeName>
        <fullName evidence="9">6-O-methylguanine-DNA methyltransferase</fullName>
        <shortName evidence="9">MGMT</shortName>
    </alternativeName>
    <alternativeName>
        <fullName evidence="9">O-6-methylguanine-DNA-alkyltransferase</fullName>
    </alternativeName>
</protein>
<dbReference type="Gene3D" id="3.30.160.70">
    <property type="entry name" value="Methylated DNA-protein cysteine methyltransferase domain"/>
    <property type="match status" value="1"/>
</dbReference>
<evidence type="ECO:0000259" key="10">
    <source>
        <dbReference type="Pfam" id="PF01035"/>
    </source>
</evidence>
<evidence type="ECO:0000256" key="5">
    <source>
        <dbReference type="ARBA" id="ARBA00022679"/>
    </source>
</evidence>
<dbReference type="PANTHER" id="PTHR10815">
    <property type="entry name" value="METHYLATED-DNA--PROTEIN-CYSTEINE METHYLTRANSFERASE"/>
    <property type="match status" value="1"/>
</dbReference>
<comment type="miscellaneous">
    <text evidence="9">This enzyme catalyzes only one turnover and therefore is not strictly catalytic. According to one definition, an enzyme is a biocatalyst that acts repeatedly and over many reaction cycles.</text>
</comment>
<evidence type="ECO:0000256" key="2">
    <source>
        <dbReference type="ARBA" id="ARBA00008711"/>
    </source>
</evidence>
<dbReference type="HAMAP" id="MF_00772">
    <property type="entry name" value="OGT"/>
    <property type="match status" value="1"/>
</dbReference>